<dbReference type="RefSeq" id="WP_110031237.1">
    <property type="nucleotide sequence ID" value="NZ_QGTR01000002.1"/>
</dbReference>
<accession>A0A317PMC3</accession>
<dbReference type="Pfam" id="PF02353">
    <property type="entry name" value="CMAS"/>
    <property type="match status" value="1"/>
</dbReference>
<gene>
    <name evidence="7" type="ORF">DFR52_10280</name>
</gene>
<dbReference type="GO" id="GO:0032259">
    <property type="term" value="P:methylation"/>
    <property type="evidence" value="ECO:0007669"/>
    <property type="project" value="UniProtKB-KW"/>
</dbReference>
<evidence type="ECO:0000256" key="4">
    <source>
        <dbReference type="ARBA" id="ARBA00022691"/>
    </source>
</evidence>
<keyword evidence="3" id="KW-0808">Transferase</keyword>
<dbReference type="Gene3D" id="3.40.50.150">
    <property type="entry name" value="Vaccinia Virus protein VP39"/>
    <property type="match status" value="1"/>
</dbReference>
<dbReference type="OrthoDB" id="9782855at2"/>
<evidence type="ECO:0000313" key="7">
    <source>
        <dbReference type="EMBL" id="PWW01419.1"/>
    </source>
</evidence>
<comment type="caution">
    <text evidence="7">The sequence shown here is derived from an EMBL/GenBank/DDBJ whole genome shotgun (WGS) entry which is preliminary data.</text>
</comment>
<dbReference type="PANTHER" id="PTHR43667:SF1">
    <property type="entry name" value="CYCLOPROPANE-FATTY-ACYL-PHOSPHOLIPID SYNTHASE"/>
    <property type="match status" value="1"/>
</dbReference>
<dbReference type="EMBL" id="QGTR01000002">
    <property type="protein sequence ID" value="PWW01419.1"/>
    <property type="molecule type" value="Genomic_DNA"/>
</dbReference>
<dbReference type="AlphaFoldDB" id="A0A317PMC3"/>
<dbReference type="SUPFAM" id="SSF53335">
    <property type="entry name" value="S-adenosyl-L-methionine-dependent methyltransferases"/>
    <property type="match status" value="1"/>
</dbReference>
<dbReference type="InterPro" id="IPR050723">
    <property type="entry name" value="CFA/CMAS"/>
</dbReference>
<dbReference type="PIRSF" id="PIRSF003085">
    <property type="entry name" value="CMAS"/>
    <property type="match status" value="1"/>
</dbReference>
<evidence type="ECO:0000256" key="5">
    <source>
        <dbReference type="ARBA" id="ARBA00023098"/>
    </source>
</evidence>
<dbReference type="PANTHER" id="PTHR43667">
    <property type="entry name" value="CYCLOPROPANE-FATTY-ACYL-PHOSPHOLIPID SYNTHASE"/>
    <property type="match status" value="1"/>
</dbReference>
<evidence type="ECO:0000256" key="1">
    <source>
        <dbReference type="ARBA" id="ARBA00010815"/>
    </source>
</evidence>
<keyword evidence="5" id="KW-0443">Lipid metabolism</keyword>
<evidence type="ECO:0000256" key="6">
    <source>
        <dbReference type="PIRSR" id="PIRSR003085-1"/>
    </source>
</evidence>
<name>A0A317PMC3_9HYPH</name>
<evidence type="ECO:0000256" key="2">
    <source>
        <dbReference type="ARBA" id="ARBA00022603"/>
    </source>
</evidence>
<comment type="similarity">
    <text evidence="1">Belongs to the CFA/CMAS family.</text>
</comment>
<reference evidence="7 8" key="1">
    <citation type="submission" date="2018-05" db="EMBL/GenBank/DDBJ databases">
        <title>Genomic Encyclopedia of Type Strains, Phase IV (KMG-IV): sequencing the most valuable type-strain genomes for metagenomic binning, comparative biology and taxonomic classification.</title>
        <authorList>
            <person name="Goeker M."/>
        </authorList>
    </citation>
    <scope>NUCLEOTIDE SEQUENCE [LARGE SCALE GENOMIC DNA]</scope>
    <source>
        <strain evidence="7 8">DSM 16791</strain>
    </source>
</reference>
<dbReference type="Proteomes" id="UP000246352">
    <property type="component" value="Unassembled WGS sequence"/>
</dbReference>
<proteinExistence type="inferred from homology"/>
<dbReference type="GO" id="GO:0008610">
    <property type="term" value="P:lipid biosynthetic process"/>
    <property type="evidence" value="ECO:0007669"/>
    <property type="project" value="InterPro"/>
</dbReference>
<organism evidence="7 8">
    <name type="scientific">Hoeflea marina</name>
    <dbReference type="NCBI Taxonomy" id="274592"/>
    <lineage>
        <taxon>Bacteria</taxon>
        <taxon>Pseudomonadati</taxon>
        <taxon>Pseudomonadota</taxon>
        <taxon>Alphaproteobacteria</taxon>
        <taxon>Hyphomicrobiales</taxon>
        <taxon>Rhizobiaceae</taxon>
        <taxon>Hoeflea</taxon>
    </lineage>
</organism>
<evidence type="ECO:0000256" key="3">
    <source>
        <dbReference type="ARBA" id="ARBA00022679"/>
    </source>
</evidence>
<evidence type="ECO:0000313" key="8">
    <source>
        <dbReference type="Proteomes" id="UP000246352"/>
    </source>
</evidence>
<keyword evidence="2" id="KW-0489">Methyltransferase</keyword>
<keyword evidence="8" id="KW-1185">Reference proteome</keyword>
<dbReference type="CDD" id="cd02440">
    <property type="entry name" value="AdoMet_MTases"/>
    <property type="match status" value="1"/>
</dbReference>
<keyword evidence="4" id="KW-0949">S-adenosyl-L-methionine</keyword>
<feature type="active site" evidence="6">
    <location>
        <position position="396"/>
    </location>
</feature>
<dbReference type="InterPro" id="IPR003333">
    <property type="entry name" value="CMAS"/>
</dbReference>
<sequence length="434" mass="49803">MSAAGRLNSLRELLAHAREILQIDVGFRLWDGSTIPEDLAPDAFAISLADEGLVAALTRRPNMETLLNLWVSRRIDLVNGDMFDLVAQRPKVRSKQIRKALSKWLVLNTARKFLFVDRGGPWPLETQPSEKPSDGSREENEKNIQYHYDVSNAFYELWLDREMVYTCAYCTDWDNDIDTMQQDKLEMICRKLRLKPGETMLDIGCGWGALSCYAATHYGVTTLGVTLSTQQVEYARAKAERLGLSDRVRFELADYATVQGQFDKVAAIGIQEHIGIDNYPTYYQTVKRVLKPDGLFLHHAITKPAKKDARSFKRKNEEFALLTKYIFPGGELDHIGNTVTMLERHKFEVHDVEDWREHYQRTCRHWHDRLLARYDEAVAEVGEVKTRMWLLYLGGCSVAFERNGVRLYQTLASHANRGPTVALPPTRADLYRTN</sequence>
<dbReference type="InterPro" id="IPR029063">
    <property type="entry name" value="SAM-dependent_MTases_sf"/>
</dbReference>
<dbReference type="GO" id="GO:0008168">
    <property type="term" value="F:methyltransferase activity"/>
    <property type="evidence" value="ECO:0007669"/>
    <property type="project" value="UniProtKB-KW"/>
</dbReference>
<protein>
    <submittedName>
        <fullName evidence="7">Cyclopropane-fatty-acyl-phospholipid synthase</fullName>
    </submittedName>
</protein>